<keyword evidence="9" id="KW-0325">Glycoprotein</keyword>
<dbReference type="AlphaFoldDB" id="A0A854QGX6"/>
<feature type="compositionally biased region" description="Polar residues" evidence="11">
    <location>
        <begin position="874"/>
        <end position="886"/>
    </location>
</feature>
<evidence type="ECO:0000256" key="2">
    <source>
        <dbReference type="ARBA" id="ARBA00004651"/>
    </source>
</evidence>
<feature type="compositionally biased region" description="Pro residues" evidence="11">
    <location>
        <begin position="1"/>
        <end position="10"/>
    </location>
</feature>
<keyword evidence="7 10" id="KW-1133">Transmembrane helix</keyword>
<evidence type="ECO:0000256" key="8">
    <source>
        <dbReference type="ARBA" id="ARBA00023136"/>
    </source>
</evidence>
<feature type="region of interest" description="Disordered" evidence="11">
    <location>
        <begin position="723"/>
        <end position="750"/>
    </location>
</feature>
<evidence type="ECO:0000256" key="7">
    <source>
        <dbReference type="ARBA" id="ARBA00022989"/>
    </source>
</evidence>
<keyword evidence="5 10" id="KW-0812">Transmembrane</keyword>
<feature type="region of interest" description="Disordered" evidence="11">
    <location>
        <begin position="874"/>
        <end position="895"/>
    </location>
</feature>
<feature type="region of interest" description="Disordered" evidence="11">
    <location>
        <begin position="996"/>
        <end position="1021"/>
    </location>
</feature>
<reference evidence="12 13" key="1">
    <citation type="submission" date="2017-06" db="EMBL/GenBank/DDBJ databases">
        <title>Global population genomics of the pathogenic fungus Cryptococcus neoformans var. grubii.</title>
        <authorList>
            <person name="Cuomo C."/>
            <person name="Litvintseva A."/>
            <person name="Chen Y."/>
            <person name="Young S."/>
            <person name="Zeng Q."/>
            <person name="Chapman S."/>
            <person name="Gujja S."/>
            <person name="Saif S."/>
            <person name="Birren B."/>
        </authorList>
    </citation>
    <scope>NUCLEOTIDE SEQUENCE [LARGE SCALE GENOMIC DNA]</scope>
    <source>
        <strain evidence="12 13">Tu259-1</strain>
    </source>
</reference>
<comment type="similarity">
    <text evidence="3 10">Belongs to the PRM1 family.</text>
</comment>
<evidence type="ECO:0000256" key="5">
    <source>
        <dbReference type="ARBA" id="ARBA00022692"/>
    </source>
</evidence>
<feature type="transmembrane region" description="Helical" evidence="10">
    <location>
        <begin position="352"/>
        <end position="371"/>
    </location>
</feature>
<dbReference type="EMBL" id="AMKT01000056">
    <property type="protein sequence ID" value="OXG18386.1"/>
    <property type="molecule type" value="Genomic_DNA"/>
</dbReference>
<gene>
    <name evidence="12" type="ORF">C361_04509</name>
</gene>
<dbReference type="InterPro" id="IPR026777">
    <property type="entry name" value="PRM1"/>
</dbReference>
<protein>
    <recommendedName>
        <fullName evidence="10">Plasma membrane fusion protein PRM1</fullName>
    </recommendedName>
</protein>
<feature type="transmembrane region" description="Helical" evidence="10">
    <location>
        <begin position="141"/>
        <end position="163"/>
    </location>
</feature>
<sequence length="1073" mass="117556">MSCPQPPPKFVNPDEIIPLSPPVKPPFAQYAASPLPATPHTPYSPPLPSRRSETIPLQPYLSLLPRILLTFFSPCLLPMILTIAHLIQNRSSTASLATSLKSSVLSACSGLAKGAASIKTLPRYLAMQTNQEAIRATQASILAIGTMLMDAITIIEAVVNFIVDTYRSMLLCTIELAVRGTLEILISAVQNISDGITDTLNSVRSNIQDDIGDANDIIQTAVNAINKVTTLVNLNISVPEFSIPALSFLENVTIPTTFEDSLITLNSSLPTLAELKKKMNEIIDTPFEALISEINSTRFEMAASFNSSILPVPSLSSLSANSTQDLSHDLCSDLDTSLIDDTAKALHKLSSIAIGLMFLLLFLVWAVLAVWEWRKWKLMKDTVDAIEEEWDRDGKSDAWRMVAIVEHPVLERYSGNFLGKITKLPRTRTNLRWFLSYLAHPTCLALLFISLLGFLSIQFQLVALNALKAHAQSNANTTVTASTNSLVTKLNAAALNSSQEYADSYNKAIAGYQNRINNELFGSWVNTTAVTLNSTLVEFYEEVENALNASFGDTILYNPINTFIYCILGSKITNLEKGLTWISEHAFVDLPTFPSDILLISNDSMTEIATPIASAAVGSGDGDDDDDGVVGTLISHFESVLKVERTFYGIMLGVWLALFLIGLAVVIWHSGGREKFMALRGVPSSSSPSGYGPPEPKHPRWKAWLTNNHPIYDSYAEKQFRGTTSTNPLENYTHADVPNVNDGNDDNEKSFFKMRDSHGARPFGSHPTSAIRSTIASLAAPGQNFLKLSGRKLTDTMTPYDDKVPIAPAQTSEKYSRDHASSPLPRPSSDSSESSAAQPLWVDKFYGAFEGVKSFFPTRGQRLGTALARKASQRTEGSFGASQVPTARTPGHDWVGERQCAPEKKAASEWSMVDPGMMGRALDDDQGRYPRVLPPSEMAVANYDPHPVYPRPMSRAPTLGEGMIIPSTTIHPDPFLDMPPLPPKRKRISIDYLEEYESSHSRSSREDSRQGGVTSPASSSMSYFAAEPQLVSVSKVQVGVGQKGEHATRALAEIVKELQKKREREDPFGDDYE</sequence>
<evidence type="ECO:0000313" key="12">
    <source>
        <dbReference type="EMBL" id="OXG18386.1"/>
    </source>
</evidence>
<evidence type="ECO:0000256" key="1">
    <source>
        <dbReference type="ARBA" id="ARBA00002512"/>
    </source>
</evidence>
<dbReference type="GO" id="GO:0032220">
    <property type="term" value="P:plasma membrane fusion involved in cytogamy"/>
    <property type="evidence" value="ECO:0007669"/>
    <property type="project" value="TreeGrafter"/>
</dbReference>
<keyword evidence="6 10" id="KW-0184">Conjugation</keyword>
<dbReference type="Proteomes" id="UP000199727">
    <property type="component" value="Unassembled WGS sequence"/>
</dbReference>
<dbReference type="GO" id="GO:0043332">
    <property type="term" value="C:mating projection tip"/>
    <property type="evidence" value="ECO:0007669"/>
    <property type="project" value="UniProtKB-UniRule"/>
</dbReference>
<feature type="transmembrane region" description="Helical" evidence="10">
    <location>
        <begin position="433"/>
        <end position="455"/>
    </location>
</feature>
<evidence type="ECO:0000256" key="11">
    <source>
        <dbReference type="SAM" id="MobiDB-lite"/>
    </source>
</evidence>
<evidence type="ECO:0000256" key="3">
    <source>
        <dbReference type="ARBA" id="ARBA00010780"/>
    </source>
</evidence>
<dbReference type="PANTHER" id="PTHR31030:SF1">
    <property type="entry name" value="PLASMA MEMBRANE FUSION PROTEIN PRM1"/>
    <property type="match status" value="1"/>
</dbReference>
<proteinExistence type="inferred from homology"/>
<feature type="compositionally biased region" description="Low complexity" evidence="11">
    <location>
        <begin position="821"/>
        <end position="835"/>
    </location>
</feature>
<feature type="region of interest" description="Disordered" evidence="11">
    <location>
        <begin position="796"/>
        <end position="835"/>
    </location>
</feature>
<evidence type="ECO:0000256" key="9">
    <source>
        <dbReference type="ARBA" id="ARBA00023180"/>
    </source>
</evidence>
<feature type="compositionally biased region" description="Basic and acidic residues" evidence="11">
    <location>
        <begin position="997"/>
        <end position="1009"/>
    </location>
</feature>
<accession>A0A854QGX6</accession>
<keyword evidence="4 10" id="KW-1003">Cell membrane</keyword>
<name>A0A854QGX6_CRYNE</name>
<keyword evidence="8 10" id="KW-0472">Membrane</keyword>
<feature type="region of interest" description="Disordered" evidence="11">
    <location>
        <begin position="1"/>
        <end position="50"/>
    </location>
</feature>
<comment type="function">
    <text evidence="1 10">Involved in cell fusion during mating by stabilizing the plasma membrane fusion event.</text>
</comment>
<evidence type="ECO:0000256" key="6">
    <source>
        <dbReference type="ARBA" id="ARBA00022971"/>
    </source>
</evidence>
<dbReference type="PANTHER" id="PTHR31030">
    <property type="entry name" value="PLASMA MEMBRANE FUSION PROTEIN PRM1"/>
    <property type="match status" value="1"/>
</dbReference>
<comment type="subcellular location">
    <subcellularLocation>
        <location evidence="2 10">Cell membrane</location>
        <topology evidence="2 10">Multi-pass membrane protein</topology>
    </subcellularLocation>
</comment>
<feature type="compositionally biased region" description="Polar residues" evidence="11">
    <location>
        <begin position="1011"/>
        <end position="1021"/>
    </location>
</feature>
<evidence type="ECO:0000256" key="10">
    <source>
        <dbReference type="RuleBase" id="RU366035"/>
    </source>
</evidence>
<feature type="compositionally biased region" description="Pro residues" evidence="11">
    <location>
        <begin position="36"/>
        <end position="48"/>
    </location>
</feature>
<organism evidence="12 13">
    <name type="scientific">Cryptococcus neoformans Tu259-1</name>
    <dbReference type="NCBI Taxonomy" id="1230072"/>
    <lineage>
        <taxon>Eukaryota</taxon>
        <taxon>Fungi</taxon>
        <taxon>Dikarya</taxon>
        <taxon>Basidiomycota</taxon>
        <taxon>Agaricomycotina</taxon>
        <taxon>Tremellomycetes</taxon>
        <taxon>Tremellales</taxon>
        <taxon>Cryptococcaceae</taxon>
        <taxon>Cryptococcus</taxon>
        <taxon>Cryptococcus neoformans species complex</taxon>
    </lineage>
</organism>
<dbReference type="OrthoDB" id="10248838at2759"/>
<evidence type="ECO:0000313" key="13">
    <source>
        <dbReference type="Proteomes" id="UP000199727"/>
    </source>
</evidence>
<dbReference type="GO" id="GO:0005886">
    <property type="term" value="C:plasma membrane"/>
    <property type="evidence" value="ECO:0007669"/>
    <property type="project" value="UniProtKB-SubCell"/>
</dbReference>
<evidence type="ECO:0000256" key="4">
    <source>
        <dbReference type="ARBA" id="ARBA00022475"/>
    </source>
</evidence>
<comment type="caution">
    <text evidence="10">Lacks conserved residue(s) required for the propagation of feature annotation.</text>
</comment>
<comment type="caution">
    <text evidence="12">The sequence shown here is derived from an EMBL/GenBank/DDBJ whole genome shotgun (WGS) entry which is preliminary data.</text>
</comment>
<feature type="transmembrane region" description="Helical" evidence="10">
    <location>
        <begin position="647"/>
        <end position="668"/>
    </location>
</feature>